<sequence length="400" mass="47743">METTDNSFDKLLMKKRFYIIITLLFVGIFAYIFKWQHIIHWFDNEYVVNHELLGTYGDFIGGVLGTIFALISILILIRTFNQQRAVTEKNKEQIENQRFNDLFFELLRLYQSEISELCGTIVRERGNEKITINYNNKDFFDFEKELLQRAFQPTTSYEGNIRGAINLYMLFYIKHRTKVAACFRTLYRIYDLLDNAELKEKVKKNYLKIIRAQLTDSELFFIRYNGMTYYGDNFTKYINKYNILKHLPAFDLLEFKDWWKDLNKIERTGINIVFHNSTRLLRRILLKRDSDIVFRIPGKNLKYGFEIKTKSNYEVEITLQIDNSQKNNIMEYVGFEKFTNKRIQALLDCYLKEIFLYSNFEKFNKEQDLEFYSNPIITNGAICIINSGVRNTQGQALKIK</sequence>
<organism evidence="2 3">
    <name type="scientific">Phocaeicola sartorii</name>
    <dbReference type="NCBI Taxonomy" id="671267"/>
    <lineage>
        <taxon>Bacteria</taxon>
        <taxon>Pseudomonadati</taxon>
        <taxon>Bacteroidota</taxon>
        <taxon>Bacteroidia</taxon>
        <taxon>Bacteroidales</taxon>
        <taxon>Bacteroidaceae</taxon>
        <taxon>Phocaeicola</taxon>
    </lineage>
</organism>
<dbReference type="AlphaFoldDB" id="R9I6B5"/>
<name>R9I6B5_9BACT</name>
<keyword evidence="1" id="KW-0812">Transmembrane</keyword>
<dbReference type="EMBL" id="ASSP01000029">
    <property type="protein sequence ID" value="EOS08920.1"/>
    <property type="molecule type" value="Genomic_DNA"/>
</dbReference>
<evidence type="ECO:0000313" key="2">
    <source>
        <dbReference type="EMBL" id="EOS08920.1"/>
    </source>
</evidence>
<feature type="transmembrane region" description="Helical" evidence="1">
    <location>
        <begin position="59"/>
        <end position="77"/>
    </location>
</feature>
<dbReference type="InterPro" id="IPR031709">
    <property type="entry name" value="PutAbiC"/>
</dbReference>
<keyword evidence="1" id="KW-1133">Transmembrane helix</keyword>
<dbReference type="HOGENOM" id="CLU_688230_0_0_10"/>
<gene>
    <name evidence="2" type="ORF">C802_04139</name>
</gene>
<feature type="transmembrane region" description="Helical" evidence="1">
    <location>
        <begin position="17"/>
        <end position="39"/>
    </location>
</feature>
<dbReference type="PATRIC" id="fig|1235788.3.peg.4240"/>
<dbReference type="OrthoDB" id="6678638at2"/>
<dbReference type="STRING" id="1235788.C802_04139"/>
<comment type="caution">
    <text evidence="2">The sequence shown here is derived from an EMBL/GenBank/DDBJ whole genome shotgun (WGS) entry which is preliminary data.</text>
</comment>
<keyword evidence="3" id="KW-1185">Reference proteome</keyword>
<evidence type="ECO:0000313" key="3">
    <source>
        <dbReference type="Proteomes" id="UP000014200"/>
    </source>
</evidence>
<protein>
    <recommendedName>
        <fullName evidence="4">Phage abortive infection protein</fullName>
    </recommendedName>
</protein>
<accession>R9I6B5</accession>
<dbReference type="Proteomes" id="UP000014200">
    <property type="component" value="Unassembled WGS sequence"/>
</dbReference>
<evidence type="ECO:0008006" key="4">
    <source>
        <dbReference type="Google" id="ProtNLM"/>
    </source>
</evidence>
<evidence type="ECO:0000256" key="1">
    <source>
        <dbReference type="SAM" id="Phobius"/>
    </source>
</evidence>
<proteinExistence type="predicted"/>
<dbReference type="Pfam" id="PF16872">
    <property type="entry name" value="putAbiC"/>
    <property type="match status" value="1"/>
</dbReference>
<dbReference type="GeneID" id="82153444"/>
<dbReference type="RefSeq" id="WP_016278355.1">
    <property type="nucleotide sequence ID" value="NZ_JABVZU010000003.1"/>
</dbReference>
<reference evidence="2 3" key="1">
    <citation type="submission" date="2013-04" db="EMBL/GenBank/DDBJ databases">
        <title>The Genome Sequence of Bacteroides massiliensis dnLKV3.</title>
        <authorList>
            <consortium name="The Broad Institute Genomics Platform"/>
            <consortium name="The Broad Institute Genome Sequencing Center for Infectious Disease"/>
            <person name="Earl A."/>
            <person name="Xavier R."/>
            <person name="Kuhn K."/>
            <person name="Stappenbeck T."/>
            <person name="Walker B."/>
            <person name="Young S."/>
            <person name="Zeng Q."/>
            <person name="Gargeya S."/>
            <person name="Fitzgerald M."/>
            <person name="Haas B."/>
            <person name="Abouelleil A."/>
            <person name="Allen A.W."/>
            <person name="Alvarado L."/>
            <person name="Arachchi H.M."/>
            <person name="Berlin A.M."/>
            <person name="Chapman S.B."/>
            <person name="Gainer-Dewar J."/>
            <person name="Goldberg J."/>
            <person name="Griggs A."/>
            <person name="Gujja S."/>
            <person name="Hansen M."/>
            <person name="Howarth C."/>
            <person name="Imamovic A."/>
            <person name="Ireland A."/>
            <person name="Larimer J."/>
            <person name="McCowan C."/>
            <person name="Murphy C."/>
            <person name="Pearson M."/>
            <person name="Poon T.W."/>
            <person name="Priest M."/>
            <person name="Roberts A."/>
            <person name="Saif S."/>
            <person name="Shea T."/>
            <person name="Sisk P."/>
            <person name="Sykes S."/>
            <person name="Wortman J."/>
            <person name="Nusbaum C."/>
            <person name="Birren B."/>
        </authorList>
    </citation>
    <scope>NUCLEOTIDE SEQUENCE [LARGE SCALE GENOMIC DNA]</scope>
    <source>
        <strain evidence="3">dnLKV3</strain>
    </source>
</reference>
<keyword evidence="1" id="KW-0472">Membrane</keyword>